<gene>
    <name evidence="1" type="ORF">OCBIM_22022726mg</name>
</gene>
<evidence type="ECO:0008006" key="2">
    <source>
        <dbReference type="Google" id="ProtNLM"/>
    </source>
</evidence>
<feature type="non-terminal residue" evidence="1">
    <location>
        <position position="1"/>
    </location>
</feature>
<dbReference type="AlphaFoldDB" id="A0A0L8IBC1"/>
<accession>A0A0L8IBC1</accession>
<evidence type="ECO:0000313" key="1">
    <source>
        <dbReference type="EMBL" id="KOF98808.1"/>
    </source>
</evidence>
<proteinExistence type="predicted"/>
<protein>
    <recommendedName>
        <fullName evidence="2">Reverse transcriptase zinc-binding domain-containing protein</fullName>
    </recommendedName>
</protein>
<dbReference type="EMBL" id="KQ416074">
    <property type="protein sequence ID" value="KOF98808.1"/>
    <property type="molecule type" value="Genomic_DNA"/>
</dbReference>
<reference evidence="1" key="1">
    <citation type="submission" date="2015-07" db="EMBL/GenBank/DDBJ databases">
        <title>MeaNS - Measles Nucleotide Surveillance Program.</title>
        <authorList>
            <person name="Tran T."/>
            <person name="Druce J."/>
        </authorList>
    </citation>
    <scope>NUCLEOTIDE SEQUENCE</scope>
    <source>
        <strain evidence="1">UCB-OBI-ISO-001</strain>
        <tissue evidence="1">Gonad</tissue>
    </source>
</reference>
<name>A0A0L8IBC1_OCTBM</name>
<feature type="non-terminal residue" evidence="1">
    <location>
        <position position="185"/>
    </location>
</feature>
<organism evidence="1">
    <name type="scientific">Octopus bimaculoides</name>
    <name type="common">California two-spotted octopus</name>
    <dbReference type="NCBI Taxonomy" id="37653"/>
    <lineage>
        <taxon>Eukaryota</taxon>
        <taxon>Metazoa</taxon>
        <taxon>Spiralia</taxon>
        <taxon>Lophotrochozoa</taxon>
        <taxon>Mollusca</taxon>
        <taxon>Cephalopoda</taxon>
        <taxon>Coleoidea</taxon>
        <taxon>Octopodiformes</taxon>
        <taxon>Octopoda</taxon>
        <taxon>Incirrata</taxon>
        <taxon>Octopodidae</taxon>
        <taxon>Octopus</taxon>
    </lineage>
</organism>
<sequence>AKLRLPLDGMTELVKKTAVNSLLQLRASSDKVVQKSEPVVRCGRKWKPVEAAVRAESKLRCEDMSRGQFGHAGLGSLKFWASWSKMSSKERRSELLERKAAGHHGKMKNRDLKCRTLLDMSLKLLQFVIGSMYDTVASLKDLKRWGLAQDDACNLCQEEGCTTAHILARYPISLRQRRYTWRHNR</sequence>
<dbReference type="STRING" id="37653.A0A0L8IBC1"/>